<evidence type="ECO:0000256" key="9">
    <source>
        <dbReference type="RuleBase" id="RU369079"/>
    </source>
</evidence>
<evidence type="ECO:0000256" key="5">
    <source>
        <dbReference type="ARBA" id="ARBA00022692"/>
    </source>
</evidence>
<feature type="transmembrane region" description="Helical" evidence="9">
    <location>
        <begin position="140"/>
        <end position="161"/>
    </location>
</feature>
<evidence type="ECO:0000256" key="8">
    <source>
        <dbReference type="ARBA" id="ARBA00038436"/>
    </source>
</evidence>
<dbReference type="EMBL" id="FOHO01000011">
    <property type="protein sequence ID" value="SET82178.1"/>
    <property type="molecule type" value="Genomic_DNA"/>
</dbReference>
<organism evidence="11 12">
    <name type="scientific">Paracoccus homiensis</name>
    <dbReference type="NCBI Taxonomy" id="364199"/>
    <lineage>
        <taxon>Bacteria</taxon>
        <taxon>Pseudomonadati</taxon>
        <taxon>Pseudomonadota</taxon>
        <taxon>Alphaproteobacteria</taxon>
        <taxon>Rhodobacterales</taxon>
        <taxon>Paracoccaceae</taxon>
        <taxon>Paracoccus</taxon>
    </lineage>
</organism>
<feature type="transmembrane region" description="Helical" evidence="9">
    <location>
        <begin position="65"/>
        <end position="89"/>
    </location>
</feature>
<comment type="function">
    <text evidence="9">Part of the tripartite ATP-independent periplasmic (TRAP) transport system.</text>
</comment>
<dbReference type="Proteomes" id="UP000199180">
    <property type="component" value="Unassembled WGS sequence"/>
</dbReference>
<evidence type="ECO:0000256" key="1">
    <source>
        <dbReference type="ARBA" id="ARBA00004429"/>
    </source>
</evidence>
<comment type="subcellular location">
    <subcellularLocation>
        <location evidence="1 9">Cell inner membrane</location>
        <topology evidence="1 9">Multi-pass membrane protein</topology>
    </subcellularLocation>
</comment>
<evidence type="ECO:0000256" key="3">
    <source>
        <dbReference type="ARBA" id="ARBA00022475"/>
    </source>
</evidence>
<keyword evidence="3" id="KW-1003">Cell membrane</keyword>
<feature type="domain" description="Tripartite ATP-independent periplasmic transporters DctQ component" evidence="10">
    <location>
        <begin position="36"/>
        <end position="165"/>
    </location>
</feature>
<reference evidence="11 12" key="1">
    <citation type="submission" date="2016-10" db="EMBL/GenBank/DDBJ databases">
        <authorList>
            <person name="de Groot N.N."/>
        </authorList>
    </citation>
    <scope>NUCLEOTIDE SEQUENCE [LARGE SCALE GENOMIC DNA]</scope>
    <source>
        <strain evidence="11 12">DSM 17862</strain>
    </source>
</reference>
<dbReference type="GO" id="GO:0005886">
    <property type="term" value="C:plasma membrane"/>
    <property type="evidence" value="ECO:0007669"/>
    <property type="project" value="UniProtKB-SubCell"/>
</dbReference>
<comment type="similarity">
    <text evidence="8 9">Belongs to the TRAP transporter small permease family.</text>
</comment>
<keyword evidence="4 9" id="KW-0997">Cell inner membrane</keyword>
<evidence type="ECO:0000313" key="11">
    <source>
        <dbReference type="EMBL" id="SET82178.1"/>
    </source>
</evidence>
<evidence type="ECO:0000256" key="2">
    <source>
        <dbReference type="ARBA" id="ARBA00022448"/>
    </source>
</evidence>
<gene>
    <name evidence="11" type="ORF">SAMN04489858_11134</name>
</gene>
<feature type="transmembrane region" description="Helical" evidence="9">
    <location>
        <begin position="27"/>
        <end position="45"/>
    </location>
</feature>
<comment type="subunit">
    <text evidence="9">The complex comprises the extracytoplasmic solute receptor protein and the two transmembrane proteins.</text>
</comment>
<evidence type="ECO:0000313" key="12">
    <source>
        <dbReference type="Proteomes" id="UP000199180"/>
    </source>
</evidence>
<keyword evidence="5 9" id="KW-0812">Transmembrane</keyword>
<keyword evidence="12" id="KW-1185">Reference proteome</keyword>
<dbReference type="STRING" id="364199.SAMN04489858_11134"/>
<dbReference type="PANTHER" id="PTHR35011:SF11">
    <property type="entry name" value="TRAP TRANSPORTER SMALL PERMEASE PROTEIN"/>
    <property type="match status" value="1"/>
</dbReference>
<feature type="transmembrane region" description="Helical" evidence="9">
    <location>
        <begin position="101"/>
        <end position="120"/>
    </location>
</feature>
<dbReference type="RefSeq" id="WP_175479912.1">
    <property type="nucleotide sequence ID" value="NZ_CP177222.1"/>
</dbReference>
<dbReference type="AlphaFoldDB" id="A0A1I0HEQ3"/>
<sequence>MATTTDDNFEDYEEVTDDISQIRWEDAPALALFTFMILIVGLQFFTRYALNDSLAWTEEAARYCLIMLTFLGSAICVRQGSHLLIGVIFRHLPRPAIKPLAMFNELAMAGFFGGLAWLGLTMIERTSRQMMITLPFPKSYAYTVITLGCGLAMLYGIVNLLRIARRTPEDIASRAIGGI</sequence>
<dbReference type="PANTHER" id="PTHR35011">
    <property type="entry name" value="2,3-DIKETO-L-GULONATE TRAP TRANSPORTER SMALL PERMEASE PROTEIN YIAM"/>
    <property type="match status" value="1"/>
</dbReference>
<accession>A0A1I0HEQ3</accession>
<dbReference type="InterPro" id="IPR007387">
    <property type="entry name" value="TRAP_DctQ"/>
</dbReference>
<evidence type="ECO:0000256" key="7">
    <source>
        <dbReference type="ARBA" id="ARBA00023136"/>
    </source>
</evidence>
<evidence type="ECO:0000259" key="10">
    <source>
        <dbReference type="Pfam" id="PF04290"/>
    </source>
</evidence>
<keyword evidence="6 9" id="KW-1133">Transmembrane helix</keyword>
<keyword evidence="2 9" id="KW-0813">Transport</keyword>
<dbReference type="InterPro" id="IPR055348">
    <property type="entry name" value="DctQ"/>
</dbReference>
<protein>
    <recommendedName>
        <fullName evidence="9">TRAP transporter small permease protein</fullName>
    </recommendedName>
</protein>
<dbReference type="GO" id="GO:0015740">
    <property type="term" value="P:C4-dicarboxylate transport"/>
    <property type="evidence" value="ECO:0007669"/>
    <property type="project" value="TreeGrafter"/>
</dbReference>
<dbReference type="Pfam" id="PF04290">
    <property type="entry name" value="DctQ"/>
    <property type="match status" value="1"/>
</dbReference>
<proteinExistence type="inferred from homology"/>
<name>A0A1I0HEQ3_9RHOB</name>
<keyword evidence="7 9" id="KW-0472">Membrane</keyword>
<evidence type="ECO:0000256" key="6">
    <source>
        <dbReference type="ARBA" id="ARBA00022989"/>
    </source>
</evidence>
<dbReference type="GO" id="GO:0022857">
    <property type="term" value="F:transmembrane transporter activity"/>
    <property type="evidence" value="ECO:0007669"/>
    <property type="project" value="UniProtKB-UniRule"/>
</dbReference>
<evidence type="ECO:0000256" key="4">
    <source>
        <dbReference type="ARBA" id="ARBA00022519"/>
    </source>
</evidence>